<proteinExistence type="predicted"/>
<dbReference type="Gene3D" id="2.120.10.80">
    <property type="entry name" value="Kelch-type beta propeller"/>
    <property type="match status" value="1"/>
</dbReference>
<protein>
    <recommendedName>
        <fullName evidence="3">Galactose oxidase</fullName>
    </recommendedName>
</protein>
<sequence length="326" mass="35930">MFSCNRSSISATQLGDWVAGAPIGDPPRGNASCFVIGTDAYVGLGYNQSVGGTGRLKDFWRFSVDSGWQQVADFPGAPRSEAAAFSVGNYGYVGTGTDLVNVYRDFYQYDPVQNVWTRKADFPGTPRYDAVGFGIRDKGYIGTGFNVNWMNDFYQYDPAQDKWSLTPGTSGDFSKRQGAVAFVYNDQAYVVTGANSGGMVRDFWRFDPSRTAAWHQLNNITNTSSETFDDGYTDIEREYATIFVNGSTAYLATGTNGTMVTATWAYDIASDRWSRRTPWARAPRSGAIAFTVKDSSFVGTGNNGNNGTFDDFDLFVPNRVYNPNDY</sequence>
<reference evidence="1" key="1">
    <citation type="journal article" date="2014" name="Int. J. Syst. Evol. Microbiol.">
        <title>Complete genome sequence of Corynebacterium casei LMG S-19264T (=DSM 44701T), isolated from a smear-ripened cheese.</title>
        <authorList>
            <consortium name="US DOE Joint Genome Institute (JGI-PGF)"/>
            <person name="Walter F."/>
            <person name="Albersmeier A."/>
            <person name="Kalinowski J."/>
            <person name="Ruckert C."/>
        </authorList>
    </citation>
    <scope>NUCLEOTIDE SEQUENCE</scope>
    <source>
        <strain evidence="1">CGMCC 1.15448</strain>
    </source>
</reference>
<dbReference type="Proteomes" id="UP000607559">
    <property type="component" value="Unassembled WGS sequence"/>
</dbReference>
<evidence type="ECO:0000313" key="2">
    <source>
        <dbReference type="Proteomes" id="UP000607559"/>
    </source>
</evidence>
<dbReference type="PANTHER" id="PTHR45632">
    <property type="entry name" value="LD33804P"/>
    <property type="match status" value="1"/>
</dbReference>
<keyword evidence="2" id="KW-1185">Reference proteome</keyword>
<comment type="caution">
    <text evidence="1">The sequence shown here is derived from an EMBL/GenBank/DDBJ whole genome shotgun (WGS) entry which is preliminary data.</text>
</comment>
<dbReference type="SUPFAM" id="SSF117281">
    <property type="entry name" value="Kelch motif"/>
    <property type="match status" value="2"/>
</dbReference>
<dbReference type="InterPro" id="IPR015915">
    <property type="entry name" value="Kelch-typ_b-propeller"/>
</dbReference>
<name>A0A8J2UA60_9BACT</name>
<evidence type="ECO:0000313" key="1">
    <source>
        <dbReference type="EMBL" id="GGA89228.1"/>
    </source>
</evidence>
<dbReference type="EMBL" id="BMJC01000001">
    <property type="protein sequence ID" value="GGA89228.1"/>
    <property type="molecule type" value="Genomic_DNA"/>
</dbReference>
<dbReference type="AlphaFoldDB" id="A0A8J2UA60"/>
<reference evidence="1" key="2">
    <citation type="submission" date="2020-09" db="EMBL/GenBank/DDBJ databases">
        <authorList>
            <person name="Sun Q."/>
            <person name="Zhou Y."/>
        </authorList>
    </citation>
    <scope>NUCLEOTIDE SEQUENCE</scope>
    <source>
        <strain evidence="1">CGMCC 1.15448</strain>
    </source>
</reference>
<dbReference type="Pfam" id="PF24681">
    <property type="entry name" value="Kelch_KLHDC2_KLHL20_DRC7"/>
    <property type="match status" value="1"/>
</dbReference>
<organism evidence="1 2">
    <name type="scientific">Puia dinghuensis</name>
    <dbReference type="NCBI Taxonomy" id="1792502"/>
    <lineage>
        <taxon>Bacteria</taxon>
        <taxon>Pseudomonadati</taxon>
        <taxon>Bacteroidota</taxon>
        <taxon>Chitinophagia</taxon>
        <taxon>Chitinophagales</taxon>
        <taxon>Chitinophagaceae</taxon>
        <taxon>Puia</taxon>
    </lineage>
</organism>
<evidence type="ECO:0008006" key="3">
    <source>
        <dbReference type="Google" id="ProtNLM"/>
    </source>
</evidence>
<accession>A0A8J2UA60</accession>
<gene>
    <name evidence="1" type="ORF">GCM10011511_10590</name>
</gene>